<dbReference type="Proteomes" id="UP000008383">
    <property type="component" value="Unassembled WGS sequence"/>
</dbReference>
<feature type="domain" description="RRM" evidence="1">
    <location>
        <begin position="546"/>
        <end position="590"/>
    </location>
</feature>
<keyword evidence="3" id="KW-1185">Reference proteome</keyword>
<proteinExistence type="predicted"/>
<reference evidence="3" key="1">
    <citation type="journal article" date="2011" name="Genome Biol.">
        <title>Comparative and functional genomics provide insights into the pathogenicity of dermatophytic fungi.</title>
        <authorList>
            <person name="Burmester A."/>
            <person name="Shelest E."/>
            <person name="Gloeckner G."/>
            <person name="Heddergott C."/>
            <person name="Schindler S."/>
            <person name="Staib P."/>
            <person name="Heidel A."/>
            <person name="Felder M."/>
            <person name="Petzold A."/>
            <person name="Szafranski K."/>
            <person name="Feuermann M."/>
            <person name="Pedruzzi I."/>
            <person name="Priebe S."/>
            <person name="Groth M."/>
            <person name="Winkler R."/>
            <person name="Li W."/>
            <person name="Kniemeyer O."/>
            <person name="Schroeckh V."/>
            <person name="Hertweck C."/>
            <person name="Hube B."/>
            <person name="White T.C."/>
            <person name="Platzer M."/>
            <person name="Guthke R."/>
            <person name="Heitman J."/>
            <person name="Woestemeyer J."/>
            <person name="Zipfel P.F."/>
            <person name="Monod M."/>
            <person name="Brakhage A.A."/>
        </authorList>
    </citation>
    <scope>NUCLEOTIDE SEQUENCE [LARGE SCALE GENOMIC DNA]</scope>
    <source>
        <strain evidence="3">HKI 0517</strain>
    </source>
</reference>
<dbReference type="GO" id="GO:0003723">
    <property type="term" value="F:RNA binding"/>
    <property type="evidence" value="ECO:0007669"/>
    <property type="project" value="InterPro"/>
</dbReference>
<dbReference type="Gene3D" id="3.30.70.330">
    <property type="match status" value="1"/>
</dbReference>
<dbReference type="Pfam" id="PF00076">
    <property type="entry name" value="RRM_1"/>
    <property type="match status" value="1"/>
</dbReference>
<dbReference type="InterPro" id="IPR000504">
    <property type="entry name" value="RRM_dom"/>
</dbReference>
<evidence type="ECO:0000313" key="3">
    <source>
        <dbReference type="Proteomes" id="UP000008383"/>
    </source>
</evidence>
<dbReference type="KEGG" id="tve:TRV_01405"/>
<dbReference type="OrthoDB" id="271725at2759"/>
<dbReference type="GeneID" id="9579664"/>
<comment type="caution">
    <text evidence="2">The sequence shown here is derived from an EMBL/GenBank/DDBJ whole genome shotgun (WGS) entry which is preliminary data.</text>
</comment>
<evidence type="ECO:0000259" key="1">
    <source>
        <dbReference type="Pfam" id="PF00076"/>
    </source>
</evidence>
<evidence type="ECO:0000313" key="2">
    <source>
        <dbReference type="EMBL" id="EFE43831.1"/>
    </source>
</evidence>
<dbReference type="AlphaFoldDB" id="D4D2U9"/>
<dbReference type="HOGENOM" id="CLU_453560_0_0_1"/>
<dbReference type="SUPFAM" id="SSF54928">
    <property type="entry name" value="RNA-binding domain, RBD"/>
    <property type="match status" value="1"/>
</dbReference>
<organism evidence="2 3">
    <name type="scientific">Trichophyton verrucosum (strain HKI 0517)</name>
    <dbReference type="NCBI Taxonomy" id="663202"/>
    <lineage>
        <taxon>Eukaryota</taxon>
        <taxon>Fungi</taxon>
        <taxon>Dikarya</taxon>
        <taxon>Ascomycota</taxon>
        <taxon>Pezizomycotina</taxon>
        <taxon>Eurotiomycetes</taxon>
        <taxon>Eurotiomycetidae</taxon>
        <taxon>Onygenales</taxon>
        <taxon>Arthrodermataceae</taxon>
        <taxon>Trichophyton</taxon>
    </lineage>
</organism>
<dbReference type="EMBL" id="ACYE01000077">
    <property type="protein sequence ID" value="EFE43831.1"/>
    <property type="molecule type" value="Genomic_DNA"/>
</dbReference>
<sequence length="602" mass="65558">MELQQSLRSLYPGLFCPLFRHFLAVLPAEMHLLCGVHFDDTVTLRLLPSDLTALQPPASFLLLFFSSPSQSSSSSSPSSASASSSSTASPSTSTSQAFPLSAIPGLPAFLRLALPLLSTDVRIAFFSPFAPFFFLPVVSFIFFSSSLHLLSSSSASRVITSIKFSVASLRRSYLRGFSCYSPALVPQTTAVFTVGTVLFASLIPLCVPRSVFLPPPESIIFAVKQLLSHMYPHRNFNADMKAVGGFSGYPAVYKPGRRQAYPQARTYWRPAMQVKSQAEATAPQCQGTGYMQENQPHHPYVGQQTYGPPAGVANNPSNVNGSVLAHPFNKMSLQSQPNGSKPFPVKGGMPMLNVDMPGMQHYGQYMMAPNGPMFGGYPPAPQFGQFPMRATDQGSSLQCIPPNFYPGFPTNPPFTPDCVSGYPWPYYPNGDFPNHGNIPFDPRTSVDEVNTGSPNMGLSGPPQDYYSGAAPVDRSSAPGYTYNNPTPQQLLPYQMMKTGSGYVLQDLDALLKQEPPIPRAVPAMWTNPSDLTLAKCLENREGITNVYIRGFLPETTDEMLHNYASRFGKIDRCKAIIDLETGLCKGYSLISSVSVTHLLIVL</sequence>
<accession>D4D2U9</accession>
<name>D4D2U9_TRIVH</name>
<dbReference type="RefSeq" id="XP_003024442.1">
    <property type="nucleotide sequence ID" value="XM_003024396.1"/>
</dbReference>
<protein>
    <recommendedName>
        <fullName evidence="1">RRM domain-containing protein</fullName>
    </recommendedName>
</protein>
<dbReference type="InterPro" id="IPR035979">
    <property type="entry name" value="RBD_domain_sf"/>
</dbReference>
<dbReference type="InterPro" id="IPR012677">
    <property type="entry name" value="Nucleotide-bd_a/b_plait_sf"/>
</dbReference>
<gene>
    <name evidence="2" type="ORF">TRV_01405</name>
</gene>